<dbReference type="AlphaFoldDB" id="A0AAW1YQB3"/>
<dbReference type="Proteomes" id="UP001457282">
    <property type="component" value="Unassembled WGS sequence"/>
</dbReference>
<evidence type="ECO:0000313" key="2">
    <source>
        <dbReference type="EMBL" id="KAK9950931.1"/>
    </source>
</evidence>
<protein>
    <submittedName>
        <fullName evidence="2">Uncharacterized protein</fullName>
    </submittedName>
</protein>
<evidence type="ECO:0000256" key="1">
    <source>
        <dbReference type="SAM" id="MobiDB-lite"/>
    </source>
</evidence>
<gene>
    <name evidence="2" type="ORF">M0R45_006395</name>
</gene>
<comment type="caution">
    <text evidence="2">The sequence shown here is derived from an EMBL/GenBank/DDBJ whole genome shotgun (WGS) entry which is preliminary data.</text>
</comment>
<feature type="region of interest" description="Disordered" evidence="1">
    <location>
        <begin position="24"/>
        <end position="44"/>
    </location>
</feature>
<keyword evidence="3" id="KW-1185">Reference proteome</keyword>
<organism evidence="2 3">
    <name type="scientific">Rubus argutus</name>
    <name type="common">Southern blackberry</name>
    <dbReference type="NCBI Taxonomy" id="59490"/>
    <lineage>
        <taxon>Eukaryota</taxon>
        <taxon>Viridiplantae</taxon>
        <taxon>Streptophyta</taxon>
        <taxon>Embryophyta</taxon>
        <taxon>Tracheophyta</taxon>
        <taxon>Spermatophyta</taxon>
        <taxon>Magnoliopsida</taxon>
        <taxon>eudicotyledons</taxon>
        <taxon>Gunneridae</taxon>
        <taxon>Pentapetalae</taxon>
        <taxon>rosids</taxon>
        <taxon>fabids</taxon>
        <taxon>Rosales</taxon>
        <taxon>Rosaceae</taxon>
        <taxon>Rosoideae</taxon>
        <taxon>Rosoideae incertae sedis</taxon>
        <taxon>Rubus</taxon>
    </lineage>
</organism>
<reference evidence="2 3" key="1">
    <citation type="journal article" date="2023" name="G3 (Bethesda)">
        <title>A chromosome-length genome assembly and annotation of blackberry (Rubus argutus, cv. 'Hillquist').</title>
        <authorList>
            <person name="Bruna T."/>
            <person name="Aryal R."/>
            <person name="Dudchenko O."/>
            <person name="Sargent D.J."/>
            <person name="Mead D."/>
            <person name="Buti M."/>
            <person name="Cavallini A."/>
            <person name="Hytonen T."/>
            <person name="Andres J."/>
            <person name="Pham M."/>
            <person name="Weisz D."/>
            <person name="Mascagni F."/>
            <person name="Usai G."/>
            <person name="Natali L."/>
            <person name="Bassil N."/>
            <person name="Fernandez G.E."/>
            <person name="Lomsadze A."/>
            <person name="Armour M."/>
            <person name="Olukolu B."/>
            <person name="Poorten T."/>
            <person name="Britton C."/>
            <person name="Davik J."/>
            <person name="Ashrafi H."/>
            <person name="Aiden E.L."/>
            <person name="Borodovsky M."/>
            <person name="Worthington M."/>
        </authorList>
    </citation>
    <scope>NUCLEOTIDE SEQUENCE [LARGE SCALE GENOMIC DNA]</scope>
    <source>
        <strain evidence="2">PI 553951</strain>
    </source>
</reference>
<proteinExistence type="predicted"/>
<sequence>MREIEQCRQWIGLSRARTRARVLRKSRRQRQSEIGSDFCTGSDGGCDGAVSTVMAVGFGEWVSDELAEGEGCHGLAGGLG</sequence>
<evidence type="ECO:0000313" key="3">
    <source>
        <dbReference type="Proteomes" id="UP001457282"/>
    </source>
</evidence>
<dbReference type="EMBL" id="JBEDUW010000001">
    <property type="protein sequence ID" value="KAK9950931.1"/>
    <property type="molecule type" value="Genomic_DNA"/>
</dbReference>
<accession>A0AAW1YQB3</accession>
<name>A0AAW1YQB3_RUBAR</name>